<evidence type="ECO:0000313" key="2">
    <source>
        <dbReference type="EMBL" id="JAE06211.1"/>
    </source>
</evidence>
<organism evidence="2">
    <name type="scientific">Arundo donax</name>
    <name type="common">Giant reed</name>
    <name type="synonym">Donax arundinaceus</name>
    <dbReference type="NCBI Taxonomy" id="35708"/>
    <lineage>
        <taxon>Eukaryota</taxon>
        <taxon>Viridiplantae</taxon>
        <taxon>Streptophyta</taxon>
        <taxon>Embryophyta</taxon>
        <taxon>Tracheophyta</taxon>
        <taxon>Spermatophyta</taxon>
        <taxon>Magnoliopsida</taxon>
        <taxon>Liliopsida</taxon>
        <taxon>Poales</taxon>
        <taxon>Poaceae</taxon>
        <taxon>PACMAD clade</taxon>
        <taxon>Arundinoideae</taxon>
        <taxon>Arundineae</taxon>
        <taxon>Arundo</taxon>
    </lineage>
</organism>
<name>A0A0A9F7V6_ARUDO</name>
<reference evidence="2" key="2">
    <citation type="journal article" date="2015" name="Data Brief">
        <title>Shoot transcriptome of the giant reed, Arundo donax.</title>
        <authorList>
            <person name="Barrero R.A."/>
            <person name="Guerrero F.D."/>
            <person name="Moolhuijzen P."/>
            <person name="Goolsby J.A."/>
            <person name="Tidwell J."/>
            <person name="Bellgard S.E."/>
            <person name="Bellgard M.I."/>
        </authorList>
    </citation>
    <scope>NUCLEOTIDE SEQUENCE</scope>
    <source>
        <tissue evidence="2">Shoot tissue taken approximately 20 cm above the soil surface</tissue>
    </source>
</reference>
<protein>
    <submittedName>
        <fullName evidence="2">Uncharacterized protein</fullName>
    </submittedName>
</protein>
<proteinExistence type="predicted"/>
<feature type="transmembrane region" description="Helical" evidence="1">
    <location>
        <begin position="12"/>
        <end position="38"/>
    </location>
</feature>
<reference evidence="2" key="1">
    <citation type="submission" date="2014-09" db="EMBL/GenBank/DDBJ databases">
        <authorList>
            <person name="Magalhaes I.L.F."/>
            <person name="Oliveira U."/>
            <person name="Santos F.R."/>
            <person name="Vidigal T.H.D.A."/>
            <person name="Brescovit A.D."/>
            <person name="Santos A.J."/>
        </authorList>
    </citation>
    <scope>NUCLEOTIDE SEQUENCE</scope>
    <source>
        <tissue evidence="2">Shoot tissue taken approximately 20 cm above the soil surface</tissue>
    </source>
</reference>
<keyword evidence="1" id="KW-0472">Membrane</keyword>
<dbReference type="EMBL" id="GBRH01191685">
    <property type="protein sequence ID" value="JAE06211.1"/>
    <property type="molecule type" value="Transcribed_RNA"/>
</dbReference>
<sequence length="55" mass="6795">MQLSRAFEKKKLIIMLMYCFISGSFFCCIECIKLFFYFKFPYQYIFLVLLFVYIC</sequence>
<dbReference type="AlphaFoldDB" id="A0A0A9F7V6"/>
<keyword evidence="1" id="KW-1133">Transmembrane helix</keyword>
<evidence type="ECO:0000256" key="1">
    <source>
        <dbReference type="SAM" id="Phobius"/>
    </source>
</evidence>
<keyword evidence="1" id="KW-0812">Transmembrane</keyword>
<accession>A0A0A9F7V6</accession>